<dbReference type="InterPro" id="IPR018201">
    <property type="entry name" value="Ketoacyl_synth_AS"/>
</dbReference>
<dbReference type="HOGENOM" id="CLU_000022_69_2_7"/>
<evidence type="ECO:0000259" key="4">
    <source>
        <dbReference type="PROSITE" id="PS52004"/>
    </source>
</evidence>
<dbReference type="SMART" id="SM00825">
    <property type="entry name" value="PKS_KS"/>
    <property type="match status" value="1"/>
</dbReference>
<dbReference type="SUPFAM" id="SSF53901">
    <property type="entry name" value="Thiolase-like"/>
    <property type="match status" value="2"/>
</dbReference>
<keyword evidence="6" id="KW-1185">Reference proteome</keyword>
<dbReference type="InterPro" id="IPR014030">
    <property type="entry name" value="Ketoacyl_synth_N"/>
</dbReference>
<evidence type="ECO:0000256" key="2">
    <source>
        <dbReference type="ARBA" id="ARBA00022679"/>
    </source>
</evidence>
<gene>
    <name evidence="5" type="ORF">Desaf_3665</name>
</gene>
<dbReference type="CDD" id="cd00834">
    <property type="entry name" value="KAS_I_II"/>
    <property type="match status" value="1"/>
</dbReference>
<dbReference type="InterPro" id="IPR016039">
    <property type="entry name" value="Thiolase-like"/>
</dbReference>
<dbReference type="GO" id="GO:0004315">
    <property type="term" value="F:3-oxoacyl-[acyl-carrier-protein] synthase activity"/>
    <property type="evidence" value="ECO:0007669"/>
    <property type="project" value="InterPro"/>
</dbReference>
<evidence type="ECO:0000313" key="5">
    <source>
        <dbReference type="EMBL" id="EGJ51942.1"/>
    </source>
</evidence>
<feature type="domain" description="Ketosynthase family 3 (KS3)" evidence="4">
    <location>
        <begin position="3"/>
        <end position="407"/>
    </location>
</feature>
<evidence type="ECO:0000256" key="1">
    <source>
        <dbReference type="ARBA" id="ARBA00008467"/>
    </source>
</evidence>
<dbReference type="PROSITE" id="PS00606">
    <property type="entry name" value="KS3_1"/>
    <property type="match status" value="1"/>
</dbReference>
<dbReference type="EMBL" id="CP003221">
    <property type="protein sequence ID" value="EGJ51942.1"/>
    <property type="molecule type" value="Genomic_DNA"/>
</dbReference>
<dbReference type="InterPro" id="IPR000794">
    <property type="entry name" value="Beta-ketoacyl_synthase"/>
</dbReference>
<dbReference type="Proteomes" id="UP000007844">
    <property type="component" value="Chromosome"/>
</dbReference>
<dbReference type="GO" id="GO:0006633">
    <property type="term" value="P:fatty acid biosynthetic process"/>
    <property type="evidence" value="ECO:0007669"/>
    <property type="project" value="InterPro"/>
</dbReference>
<dbReference type="Gene3D" id="3.40.47.10">
    <property type="match status" value="1"/>
</dbReference>
<dbReference type="GO" id="GO:0005829">
    <property type="term" value="C:cytosol"/>
    <property type="evidence" value="ECO:0007669"/>
    <property type="project" value="TreeGrafter"/>
</dbReference>
<dbReference type="PROSITE" id="PS52004">
    <property type="entry name" value="KS3_2"/>
    <property type="match status" value="1"/>
</dbReference>
<name>F3YZB3_DESAF</name>
<reference evidence="5 6" key="1">
    <citation type="journal article" date="2011" name="J. Bacteriol.">
        <title>Genome sequence of the mercury-methylating and pleomorphic Desulfovibrio africanus Strain Walvis Bay.</title>
        <authorList>
            <person name="Brown S.D."/>
            <person name="Wall J.D."/>
            <person name="Kucken A.M."/>
            <person name="Gilmour C.C."/>
            <person name="Podar M."/>
            <person name="Brandt C.C."/>
            <person name="Teshima H."/>
            <person name="Detter J.C."/>
            <person name="Han C.S."/>
            <person name="Land M.L."/>
            <person name="Lucas S."/>
            <person name="Han J."/>
            <person name="Pennacchio L."/>
            <person name="Nolan M."/>
            <person name="Pitluck S."/>
            <person name="Woyke T."/>
            <person name="Goodwin L."/>
            <person name="Palumbo A.V."/>
            <person name="Elias D.A."/>
        </authorList>
    </citation>
    <scope>NUCLEOTIDE SEQUENCE [LARGE SCALE GENOMIC DNA]</scope>
    <source>
        <strain evidence="5 6">Walvis Bay</strain>
    </source>
</reference>
<evidence type="ECO:0000313" key="6">
    <source>
        <dbReference type="Proteomes" id="UP000007844"/>
    </source>
</evidence>
<dbReference type="eggNOG" id="COG0304">
    <property type="taxonomic scope" value="Bacteria"/>
</dbReference>
<dbReference type="PANTHER" id="PTHR11712">
    <property type="entry name" value="POLYKETIDE SYNTHASE-RELATED"/>
    <property type="match status" value="1"/>
</dbReference>
<dbReference type="RefSeq" id="WP_014261551.1">
    <property type="nucleotide sequence ID" value="NC_016629.1"/>
</dbReference>
<dbReference type="AlphaFoldDB" id="F3YZB3"/>
<proteinExistence type="inferred from homology"/>
<dbReference type="Pfam" id="PF00109">
    <property type="entry name" value="ketoacyl-synt"/>
    <property type="match status" value="1"/>
</dbReference>
<dbReference type="STRING" id="690850.Desaf_3665"/>
<sequence length="410" mass="43413">MSLKRVVVTGVGAMSPLGHGASELMAGLLQDRSGISRVEELRKVQGLRSLVAGLVPPVDPKLIDRKFRRSMSPMSIYATLASHEALAQAGVPEETISGGRLGLCIGSTIGSPFTYEEFFSDYLKDFSLERIKSTMFFKIMSHSCASNVAQALGVKGRIMAPAAACATGVQTVGLGFEAIALGKQDMMLCGGADELHPLTVATFDIISAASFRYNDQPASTPRPFDKDRDGTVCSEGCGILLLESLDSALARGARILGEIVGFATTSDPTNISNPDPAAIAACMRTALEDAGLRPEQVDYINAHATATELGDIAESVAIHDLFGPRVPVSSLKGFLGHALAASGAIELIATLGMLERNLLLPTRNLETIDPRCAPVNFLRERTEVAADVAVKNNFALGGVNASLIVRRFHD</sequence>
<dbReference type="PANTHER" id="PTHR11712:SF325">
    <property type="entry name" value="3-OXOACYL-(ACYL-CARRIER-PROTEIN) SYNTHASE II FABF"/>
    <property type="match status" value="1"/>
</dbReference>
<keyword evidence="2 3" id="KW-0808">Transferase</keyword>
<dbReference type="Pfam" id="PF02801">
    <property type="entry name" value="Ketoacyl-synt_C"/>
    <property type="match status" value="1"/>
</dbReference>
<accession>F3YZB3</accession>
<organism evidence="5 6">
    <name type="scientific">Desulfocurvibacter africanus subsp. africanus str. Walvis Bay</name>
    <dbReference type="NCBI Taxonomy" id="690850"/>
    <lineage>
        <taxon>Bacteria</taxon>
        <taxon>Pseudomonadati</taxon>
        <taxon>Thermodesulfobacteriota</taxon>
        <taxon>Desulfovibrionia</taxon>
        <taxon>Desulfovibrionales</taxon>
        <taxon>Desulfovibrionaceae</taxon>
        <taxon>Desulfocurvibacter</taxon>
    </lineage>
</organism>
<dbReference type="KEGG" id="daf:Desaf_3665"/>
<dbReference type="InterPro" id="IPR014031">
    <property type="entry name" value="Ketoacyl_synth_C"/>
</dbReference>
<dbReference type="InterPro" id="IPR020841">
    <property type="entry name" value="PKS_Beta-ketoAc_synthase_dom"/>
</dbReference>
<protein>
    <submittedName>
        <fullName evidence="5">Beta-ketoacyl-acyl-carrier-protein synthase I</fullName>
    </submittedName>
</protein>
<comment type="similarity">
    <text evidence="1 3">Belongs to the thiolase-like superfamily. Beta-ketoacyl-ACP synthases family.</text>
</comment>
<evidence type="ECO:0000256" key="3">
    <source>
        <dbReference type="RuleBase" id="RU003694"/>
    </source>
</evidence>